<proteinExistence type="predicted"/>
<dbReference type="OrthoDB" id="10051617at2759"/>
<feature type="compositionally biased region" description="Basic and acidic residues" evidence="1">
    <location>
        <begin position="88"/>
        <end position="102"/>
    </location>
</feature>
<dbReference type="EnsemblMetazoa" id="XM_008204843">
    <property type="protein sequence ID" value="XP_008203065"/>
    <property type="gene ID" value="LOC100680514"/>
</dbReference>
<dbReference type="Proteomes" id="UP000002358">
    <property type="component" value="Chromosome 1"/>
</dbReference>
<feature type="region of interest" description="Disordered" evidence="1">
    <location>
        <begin position="74"/>
        <end position="105"/>
    </location>
</feature>
<evidence type="ECO:0000313" key="2">
    <source>
        <dbReference type="EnsemblMetazoa" id="XP_008203066"/>
    </source>
</evidence>
<feature type="region of interest" description="Disordered" evidence="1">
    <location>
        <begin position="1"/>
        <end position="55"/>
    </location>
</feature>
<feature type="compositionally biased region" description="Polar residues" evidence="1">
    <location>
        <begin position="1"/>
        <end position="11"/>
    </location>
</feature>
<reference evidence="2" key="1">
    <citation type="submission" date="2021-01" db="UniProtKB">
        <authorList>
            <consortium name="EnsemblMetazoa"/>
        </authorList>
    </citation>
    <scope>IDENTIFICATION</scope>
</reference>
<dbReference type="InParanoid" id="A0A7M7H6Z1"/>
<keyword evidence="3" id="KW-1185">Reference proteome</keyword>
<dbReference type="AlphaFoldDB" id="A0A7M7H6Z1"/>
<accession>A0A7M7H6Z1</accession>
<evidence type="ECO:0000313" key="3">
    <source>
        <dbReference type="Proteomes" id="UP000002358"/>
    </source>
</evidence>
<evidence type="ECO:0000256" key="1">
    <source>
        <dbReference type="SAM" id="MobiDB-lite"/>
    </source>
</evidence>
<organism evidence="2 3">
    <name type="scientific">Nasonia vitripennis</name>
    <name type="common">Parasitic wasp</name>
    <dbReference type="NCBI Taxonomy" id="7425"/>
    <lineage>
        <taxon>Eukaryota</taxon>
        <taxon>Metazoa</taxon>
        <taxon>Ecdysozoa</taxon>
        <taxon>Arthropoda</taxon>
        <taxon>Hexapoda</taxon>
        <taxon>Insecta</taxon>
        <taxon>Pterygota</taxon>
        <taxon>Neoptera</taxon>
        <taxon>Endopterygota</taxon>
        <taxon>Hymenoptera</taxon>
        <taxon>Apocrita</taxon>
        <taxon>Proctotrupomorpha</taxon>
        <taxon>Chalcidoidea</taxon>
        <taxon>Pteromalidae</taxon>
        <taxon>Pteromalinae</taxon>
        <taxon>Nasonia</taxon>
    </lineage>
</organism>
<protein>
    <recommendedName>
        <fullName evidence="4">Swi5-dependent recombination DNA repair protein 1 homolog</fullName>
    </recommendedName>
</protein>
<dbReference type="KEGG" id="nvi:100680514"/>
<dbReference type="EnsemblMetazoa" id="XM_032596853">
    <property type="protein sequence ID" value="XP_032452744"/>
    <property type="gene ID" value="LOC100680514"/>
</dbReference>
<sequence length="206" mass="23674">MLRTPLKNSKLVNKPFKSPFESPAQKKDHNKSHNKSAQKDCEVADSPLSTRNSEAKRVLLLDDNKRIKRKKLLTDDEKDESETSKCSTLDEGREAKKQKLSDDDNQVTVPENVTKTDLHLLKRKIFEIRQELDCLKSRERCSKKHDPKVLKVSIDRWRTACQNALEIVCSELRERNGQSSTISDVLKMLGIPESIVHYSEKDDGFI</sequence>
<dbReference type="SMR" id="A0A7M7H6Z1"/>
<name>A0A7M7H6Z1_NASVI</name>
<dbReference type="OMA" id="KGVNKPF"/>
<gene>
    <name evidence="2" type="primary">100680514</name>
</gene>
<evidence type="ECO:0008006" key="4">
    <source>
        <dbReference type="Google" id="ProtNLM"/>
    </source>
</evidence>
<dbReference type="Gene3D" id="6.10.140.1020">
    <property type="match status" value="1"/>
</dbReference>
<dbReference type="EnsemblMetazoa" id="XM_008204844">
    <property type="protein sequence ID" value="XP_008203066"/>
    <property type="gene ID" value="LOC100680514"/>
</dbReference>